<keyword evidence="2" id="KW-1185">Reference proteome</keyword>
<dbReference type="InterPro" id="IPR011250">
    <property type="entry name" value="OMP/PagP_B-barrel"/>
</dbReference>
<sequence length="215" mass="24265">MLTQEKTQEEISEETSEVKIKNAYRTEFYDLRGANVFDVAFGTSVINGDFVDPMFEIYSHLGYKRHITPYLGIDIGYHKFNLAYIDVYNEGFMSFDLNLEVIVLPHSKFSPFIFAGAGLNASNHFKQTANKFQGGGGIEYIASEKIGVKLYTDYNYVLSDELDGLEAGNSDDTYFRLALGVNFYFGGSKMKSKKVEAQATVIDSNLLNDEYYGKK</sequence>
<gene>
    <name evidence="1" type="ORF">MUN68_003010</name>
</gene>
<evidence type="ECO:0000313" key="2">
    <source>
        <dbReference type="Proteomes" id="UP001202717"/>
    </source>
</evidence>
<dbReference type="Gene3D" id="2.40.160.20">
    <property type="match status" value="1"/>
</dbReference>
<proteinExistence type="predicted"/>
<reference evidence="1 2" key="1">
    <citation type="submission" date="2023-01" db="EMBL/GenBank/DDBJ databases">
        <title>Psychroserpens ponticola sp. nov., isolated from seawater.</title>
        <authorList>
            <person name="Kristyanto S."/>
            <person name="Jung J."/>
            <person name="Kim J.M."/>
            <person name="Jeon C.O."/>
        </authorList>
    </citation>
    <scope>NUCLEOTIDE SEQUENCE [LARGE SCALE GENOMIC DNA]</scope>
    <source>
        <strain evidence="1 2">MSW6</strain>
    </source>
</reference>
<name>A0ABY7RZA9_9FLAO</name>
<dbReference type="Proteomes" id="UP001202717">
    <property type="component" value="Chromosome"/>
</dbReference>
<dbReference type="RefSeq" id="WP_249995238.1">
    <property type="nucleotide sequence ID" value="NZ_CP116221.1"/>
</dbReference>
<accession>A0ABY7RZA9</accession>
<protein>
    <submittedName>
        <fullName evidence="1">Curli production assembly/transport component CsgG</fullName>
    </submittedName>
</protein>
<dbReference type="EMBL" id="CP116221">
    <property type="protein sequence ID" value="WCO02469.1"/>
    <property type="molecule type" value="Genomic_DNA"/>
</dbReference>
<evidence type="ECO:0000313" key="1">
    <source>
        <dbReference type="EMBL" id="WCO02469.1"/>
    </source>
</evidence>
<dbReference type="SUPFAM" id="SSF56925">
    <property type="entry name" value="OMPA-like"/>
    <property type="match status" value="1"/>
</dbReference>
<organism evidence="1 2">
    <name type="scientific">Psychroserpens ponticola</name>
    <dbReference type="NCBI Taxonomy" id="2932268"/>
    <lineage>
        <taxon>Bacteria</taxon>
        <taxon>Pseudomonadati</taxon>
        <taxon>Bacteroidota</taxon>
        <taxon>Flavobacteriia</taxon>
        <taxon>Flavobacteriales</taxon>
        <taxon>Flavobacteriaceae</taxon>
        <taxon>Psychroserpens</taxon>
    </lineage>
</organism>